<dbReference type="RefSeq" id="WP_125238915.1">
    <property type="nucleotide sequence ID" value="NZ_CAUSQV010000022.1"/>
</dbReference>
<dbReference type="AlphaFoldDB" id="A0A3P2A970"/>
<dbReference type="PROSITE" id="PS51257">
    <property type="entry name" value="PROKAR_LIPOPROTEIN"/>
    <property type="match status" value="1"/>
</dbReference>
<organism evidence="1 2">
    <name type="scientific">Prevotella heparinolytica</name>
    <dbReference type="NCBI Taxonomy" id="28113"/>
    <lineage>
        <taxon>Bacteria</taxon>
        <taxon>Pseudomonadati</taxon>
        <taxon>Bacteroidota</taxon>
        <taxon>Bacteroidia</taxon>
        <taxon>Bacteroidales</taxon>
        <taxon>Bacteroidaceae</taxon>
        <taxon>Bacteroides</taxon>
    </lineage>
</organism>
<dbReference type="Proteomes" id="UP000279562">
    <property type="component" value="Unassembled WGS sequence"/>
</dbReference>
<proteinExistence type="predicted"/>
<comment type="caution">
    <text evidence="1">The sequence shown here is derived from an EMBL/GenBank/DDBJ whole genome shotgun (WGS) entry which is preliminary data.</text>
</comment>
<evidence type="ECO:0000313" key="2">
    <source>
        <dbReference type="Proteomes" id="UP000279562"/>
    </source>
</evidence>
<evidence type="ECO:0008006" key="3">
    <source>
        <dbReference type="Google" id="ProtNLM"/>
    </source>
</evidence>
<gene>
    <name evidence="1" type="ORF">EII33_05910</name>
</gene>
<name>A0A3P2A970_9BACE</name>
<evidence type="ECO:0000313" key="1">
    <source>
        <dbReference type="EMBL" id="RRD91947.1"/>
    </source>
</evidence>
<protein>
    <recommendedName>
        <fullName evidence="3">DUF4878 domain-containing protein</fullName>
    </recommendedName>
</protein>
<accession>A0A3P2A970</accession>
<sequence length="164" mass="18926">MKKILMKYGIMVFILSLTSCISRLSPEEEVRNTFEAYMKEMQTGNSQEAVRNFCRGKYKETTTNLLGMMELMGEKTSLYKDYTAIQEIAFLPDYSDVAIVLANMSNNEPISFILHFDNSESWKIYYAEASNLILLKNFINGDHLSEWGIFTISDSDMEDLETIF</sequence>
<keyword evidence="2" id="KW-1185">Reference proteome</keyword>
<reference evidence="1 2" key="1">
    <citation type="submission" date="2018-11" db="EMBL/GenBank/DDBJ databases">
        <title>Genomes From Bacteria Associated with the Canine Oral Cavity: a Test Case for Automated Genome-Based Taxonomic Assignment.</title>
        <authorList>
            <person name="Coil D.A."/>
            <person name="Jospin G."/>
            <person name="Darling A.E."/>
            <person name="Wallis C."/>
            <person name="Davis I.J."/>
            <person name="Harris S."/>
            <person name="Eisen J.A."/>
            <person name="Holcombe L.J."/>
            <person name="O'Flynn C."/>
        </authorList>
    </citation>
    <scope>NUCLEOTIDE SEQUENCE [LARGE SCALE GENOMIC DNA]</scope>
    <source>
        <strain evidence="1 2">OH1047_COT-310</strain>
    </source>
</reference>
<dbReference type="EMBL" id="RQYF01000018">
    <property type="protein sequence ID" value="RRD91947.1"/>
    <property type="molecule type" value="Genomic_DNA"/>
</dbReference>